<feature type="region of interest" description="Disordered" evidence="11">
    <location>
        <begin position="122"/>
        <end position="145"/>
    </location>
</feature>
<proteinExistence type="inferred from homology"/>
<dbReference type="eggNOG" id="KOG2102">
    <property type="taxonomic scope" value="Eukaryota"/>
</dbReference>
<keyword evidence="7" id="KW-0269">Exonuclease</keyword>
<dbReference type="FunFam" id="2.40.50.700:FF:000003">
    <property type="entry name" value="DIS3-like exonuclease 2"/>
    <property type="match status" value="1"/>
</dbReference>
<evidence type="ECO:0000256" key="4">
    <source>
        <dbReference type="ARBA" id="ARBA00022722"/>
    </source>
</evidence>
<dbReference type="EnsemblMetazoa" id="Aqu2.1.37207_001">
    <property type="protein sequence ID" value="Aqu2.1.37207_001"/>
    <property type="gene ID" value="Aqu2.1.37207"/>
</dbReference>
<dbReference type="InterPro" id="IPR012340">
    <property type="entry name" value="NA-bd_OB-fold"/>
</dbReference>
<keyword evidence="9" id="KW-0694">RNA-binding</keyword>
<dbReference type="InterPro" id="IPR041505">
    <property type="entry name" value="Dis3_CSD2"/>
</dbReference>
<evidence type="ECO:0000256" key="10">
    <source>
        <dbReference type="RuleBase" id="RU003901"/>
    </source>
</evidence>
<dbReference type="Proteomes" id="UP000007879">
    <property type="component" value="Unassembled WGS sequence"/>
</dbReference>
<dbReference type="PANTHER" id="PTHR23355:SF9">
    <property type="entry name" value="DIS3-LIKE EXONUCLEASE 2"/>
    <property type="match status" value="1"/>
</dbReference>
<evidence type="ECO:0000256" key="2">
    <source>
        <dbReference type="ARBA" id="ARBA00005785"/>
    </source>
</evidence>
<dbReference type="GO" id="GO:0010587">
    <property type="term" value="P:miRNA catabolic process"/>
    <property type="evidence" value="ECO:0007669"/>
    <property type="project" value="TreeGrafter"/>
</dbReference>
<evidence type="ECO:0000256" key="1">
    <source>
        <dbReference type="ARBA" id="ARBA00004496"/>
    </source>
</evidence>
<dbReference type="Pfam" id="PF00773">
    <property type="entry name" value="RNB"/>
    <property type="match status" value="1"/>
</dbReference>
<feature type="domain" description="RNB" evidence="12">
    <location>
        <begin position="321"/>
        <end position="674"/>
    </location>
</feature>
<comment type="similarity">
    <text evidence="2 10">Belongs to the RNR ribonuclease family.</text>
</comment>
<evidence type="ECO:0000256" key="5">
    <source>
        <dbReference type="ARBA" id="ARBA00022723"/>
    </source>
</evidence>
<evidence type="ECO:0000256" key="8">
    <source>
        <dbReference type="ARBA" id="ARBA00022842"/>
    </source>
</evidence>
<evidence type="ECO:0000256" key="3">
    <source>
        <dbReference type="ARBA" id="ARBA00022490"/>
    </source>
</evidence>
<evidence type="ECO:0000313" key="13">
    <source>
        <dbReference type="EnsemblMetazoa" id="Aqu2.1.37207_001"/>
    </source>
</evidence>
<evidence type="ECO:0000256" key="6">
    <source>
        <dbReference type="ARBA" id="ARBA00022801"/>
    </source>
</evidence>
<dbReference type="GO" id="GO:0046872">
    <property type="term" value="F:metal ion binding"/>
    <property type="evidence" value="ECO:0007669"/>
    <property type="project" value="UniProtKB-KW"/>
</dbReference>
<evidence type="ECO:0000256" key="9">
    <source>
        <dbReference type="ARBA" id="ARBA00022884"/>
    </source>
</evidence>
<dbReference type="InterPro" id="IPR041093">
    <property type="entry name" value="Dis3l2-like_C"/>
</dbReference>
<name>A0A1X7VCG6_AMPQE</name>
<keyword evidence="3" id="KW-0963">Cytoplasm</keyword>
<keyword evidence="8" id="KW-0460">Magnesium</keyword>
<dbReference type="GO" id="GO:0000175">
    <property type="term" value="F:3'-5'-RNA exonuclease activity"/>
    <property type="evidence" value="ECO:0007669"/>
    <property type="project" value="UniProtKB-ARBA"/>
</dbReference>
<dbReference type="STRING" id="400682.A0A1X7VCG6"/>
<organism evidence="13">
    <name type="scientific">Amphimedon queenslandica</name>
    <name type="common">Sponge</name>
    <dbReference type="NCBI Taxonomy" id="400682"/>
    <lineage>
        <taxon>Eukaryota</taxon>
        <taxon>Metazoa</taxon>
        <taxon>Porifera</taxon>
        <taxon>Demospongiae</taxon>
        <taxon>Heteroscleromorpha</taxon>
        <taxon>Haplosclerida</taxon>
        <taxon>Niphatidae</taxon>
        <taxon>Amphimedon</taxon>
    </lineage>
</organism>
<keyword evidence="14" id="KW-1185">Reference proteome</keyword>
<dbReference type="Pfam" id="PF17216">
    <property type="entry name" value="Rrp44_CSD1"/>
    <property type="match status" value="1"/>
</dbReference>
<dbReference type="KEGG" id="aqu:100637748"/>
<keyword evidence="5" id="KW-0479">Metal-binding</keyword>
<feature type="region of interest" description="Disordered" evidence="11">
    <location>
        <begin position="1"/>
        <end position="37"/>
    </location>
</feature>
<dbReference type="AlphaFoldDB" id="A0A1X7VCG6"/>
<reference evidence="13" key="2">
    <citation type="submission" date="2017-05" db="UniProtKB">
        <authorList>
            <consortium name="EnsemblMetazoa"/>
        </authorList>
    </citation>
    <scope>IDENTIFICATION</scope>
</reference>
<dbReference type="PROSITE" id="PS01175">
    <property type="entry name" value="RIBONUCLEASE_II"/>
    <property type="match status" value="1"/>
</dbReference>
<evidence type="ECO:0000256" key="7">
    <source>
        <dbReference type="ARBA" id="ARBA00022839"/>
    </source>
</evidence>
<keyword evidence="4" id="KW-0540">Nuclease</keyword>
<dbReference type="GO" id="GO:0000932">
    <property type="term" value="C:P-body"/>
    <property type="evidence" value="ECO:0007669"/>
    <property type="project" value="TreeGrafter"/>
</dbReference>
<dbReference type="PANTHER" id="PTHR23355">
    <property type="entry name" value="RIBONUCLEASE"/>
    <property type="match status" value="1"/>
</dbReference>
<dbReference type="Gene3D" id="2.40.50.140">
    <property type="entry name" value="Nucleic acid-binding proteins"/>
    <property type="match status" value="1"/>
</dbReference>
<keyword evidence="6" id="KW-0378">Hydrolase</keyword>
<dbReference type="InterPro" id="IPR022966">
    <property type="entry name" value="RNase_II/R_CS"/>
</dbReference>
<protein>
    <recommendedName>
        <fullName evidence="12">RNB domain-containing protein</fullName>
    </recommendedName>
</protein>
<dbReference type="Gene3D" id="2.40.50.700">
    <property type="match status" value="1"/>
</dbReference>
<gene>
    <name evidence="13" type="primary">100637748</name>
</gene>
<evidence type="ECO:0000259" key="12">
    <source>
        <dbReference type="SMART" id="SM00955"/>
    </source>
</evidence>
<dbReference type="SUPFAM" id="SSF50249">
    <property type="entry name" value="Nucleic acid-binding proteins"/>
    <property type="match status" value="2"/>
</dbReference>
<dbReference type="Gene3D" id="2.40.50.690">
    <property type="match status" value="1"/>
</dbReference>
<dbReference type="SMART" id="SM00955">
    <property type="entry name" value="RNB"/>
    <property type="match status" value="1"/>
</dbReference>
<dbReference type="EnsemblMetazoa" id="XM_019994225.1">
    <property type="protein sequence ID" value="XP_019849784.1"/>
    <property type="gene ID" value="LOC100637748"/>
</dbReference>
<comment type="subcellular location">
    <subcellularLocation>
        <location evidence="1">Cytoplasm</location>
    </subcellularLocation>
</comment>
<accession>A0A1X7VCG6</accession>
<evidence type="ECO:0000313" key="14">
    <source>
        <dbReference type="Proteomes" id="UP000007879"/>
    </source>
</evidence>
<dbReference type="Pfam" id="PF17849">
    <property type="entry name" value="OB_Dis3"/>
    <property type="match status" value="1"/>
</dbReference>
<dbReference type="OrthoDB" id="372421at2759"/>
<dbReference type="InParanoid" id="A0A1X7VCG6"/>
<dbReference type="Pfam" id="PF17877">
    <property type="entry name" value="Dis3l2_C_term"/>
    <property type="match status" value="1"/>
</dbReference>
<evidence type="ECO:0000256" key="11">
    <source>
        <dbReference type="SAM" id="MobiDB-lite"/>
    </source>
</evidence>
<dbReference type="GO" id="GO:0008266">
    <property type="term" value="F:poly(U) RNA binding"/>
    <property type="evidence" value="ECO:0007669"/>
    <property type="project" value="UniProtKB-ARBA"/>
</dbReference>
<reference evidence="14" key="1">
    <citation type="journal article" date="2010" name="Nature">
        <title>The Amphimedon queenslandica genome and the evolution of animal complexity.</title>
        <authorList>
            <person name="Srivastava M."/>
            <person name="Simakov O."/>
            <person name="Chapman J."/>
            <person name="Fahey B."/>
            <person name="Gauthier M.E."/>
            <person name="Mitros T."/>
            <person name="Richards G.S."/>
            <person name="Conaco C."/>
            <person name="Dacre M."/>
            <person name="Hellsten U."/>
            <person name="Larroux C."/>
            <person name="Putnam N.H."/>
            <person name="Stanke M."/>
            <person name="Adamska M."/>
            <person name="Darling A."/>
            <person name="Degnan S.M."/>
            <person name="Oakley T.H."/>
            <person name="Plachetzki D.C."/>
            <person name="Zhai Y."/>
            <person name="Adamski M."/>
            <person name="Calcino A."/>
            <person name="Cummins S.F."/>
            <person name="Goodstein D.M."/>
            <person name="Harris C."/>
            <person name="Jackson D.J."/>
            <person name="Leys S.P."/>
            <person name="Shu S."/>
            <person name="Woodcroft B.J."/>
            <person name="Vervoort M."/>
            <person name="Kosik K.S."/>
            <person name="Manning G."/>
            <person name="Degnan B.M."/>
            <person name="Rokhsar D.S."/>
        </authorList>
    </citation>
    <scope>NUCLEOTIDE SEQUENCE [LARGE SCALE GENOMIC DNA]</scope>
</reference>
<dbReference type="GO" id="GO:0006402">
    <property type="term" value="P:mRNA catabolic process"/>
    <property type="evidence" value="ECO:0007669"/>
    <property type="project" value="TreeGrafter"/>
</dbReference>
<dbReference type="InterPro" id="IPR001900">
    <property type="entry name" value="RNase_II/R"/>
</dbReference>
<dbReference type="InterPro" id="IPR033771">
    <property type="entry name" value="Rrp44_CSD1"/>
</dbReference>
<sequence length="821" mass="92642">MAAAPTPKKTRSEAKGKVKGASKTPQNDIFKKTQEPPFEDYWPKSEVSAGLKKGTLLQGIFRISAIDYSRAYISDPMGGPDYIVLGAWPRNRAMDGDEVAFSVLPPDEWLQNGADEKMKVSNIKDLSSESDSDEISPVATADEETDQPTLIDALYGSSKSMGVVKTTVDEPILEDNVKSLRVYTRTAKVVYIIQASGRRAAAGYFKIFNKSLGLALFSPRDSRQPRTVVPLSCLPEDYASNHKKYEKSLFICRIKDWKITDPFPTGELLRSIGEAGDIVPETESILTEYDIDTDEFPPAATESLPLVNGQWTIPQDELAKRRDFRSDCVFTIDPSTARDLDDAIHCKSLSNGVFELGVHIADVSYFVRPGTLLDKMASERATSVYLVQNVIPMLPRILCEELCSLNPQQDRLTFSVVWKLTEKGELLDEWMGRSIIHSKAKLSYEDAQKMIDDPQFSWQHSDFPCIPVTEVISDIVESVNRLNKITKRLRFLRQTRGSLRLDQPKLVFNIDSGTGLPNGCHIYQHKESNKMIEECMLLANMAVAHKISETFPELALLRRHPPPKGKAIEHLRDQFNLLGVQFECSTAADIQKSLNRYISKGKEGDKKLEMEKLVLVSLCCRAMELAHYFCTSVYKEEQFRHYALNVPRYTHFTSPIRRYPDIIVHRLLAAALGEEDAPKYLPPDIEDFANHCNKKRKNAKTAEELSSSLFLGVFIRKCGPIDQEGIVCAVLDKSFDVLLPELGIIKRIYCQKLSLDSYKYELLKDKGCESPQLQLIWSSEKKDTPPILQLIKVFNPVKVLLSSIKNSLQFEASLVQERSHE</sequence>
<dbReference type="InterPro" id="IPR050180">
    <property type="entry name" value="RNR_Ribonuclease"/>
</dbReference>